<name>A0A822ZET9_NELNU</name>
<sequence>MILCLWMIEHSSQKRDSHWKEKATGEKNVREKAVACRREIVADQH</sequence>
<dbReference type="Proteomes" id="UP000607653">
    <property type="component" value="Unassembled WGS sequence"/>
</dbReference>
<reference evidence="1 2" key="1">
    <citation type="journal article" date="2020" name="Mol. Biol. Evol.">
        <title>Distinct Expression and Methylation Patterns for Genes with Different Fates following a Single Whole-Genome Duplication in Flowering Plants.</title>
        <authorList>
            <person name="Shi T."/>
            <person name="Rahmani R.S."/>
            <person name="Gugger P.F."/>
            <person name="Wang M."/>
            <person name="Li H."/>
            <person name="Zhang Y."/>
            <person name="Li Z."/>
            <person name="Wang Q."/>
            <person name="Van de Peer Y."/>
            <person name="Marchal K."/>
            <person name="Chen J."/>
        </authorList>
    </citation>
    <scope>NUCLEOTIDE SEQUENCE [LARGE SCALE GENOMIC DNA]</scope>
    <source>
        <tissue evidence="1">Leaf</tissue>
    </source>
</reference>
<protein>
    <submittedName>
        <fullName evidence="1">Uncharacterized protein</fullName>
    </submittedName>
</protein>
<gene>
    <name evidence="1" type="ORF">HUJ06_016238</name>
</gene>
<keyword evidence="2" id="KW-1185">Reference proteome</keyword>
<dbReference type="EMBL" id="DUZY01000005">
    <property type="protein sequence ID" value="DAD41915.1"/>
    <property type="molecule type" value="Genomic_DNA"/>
</dbReference>
<organism evidence="1 2">
    <name type="scientific">Nelumbo nucifera</name>
    <name type="common">Sacred lotus</name>
    <dbReference type="NCBI Taxonomy" id="4432"/>
    <lineage>
        <taxon>Eukaryota</taxon>
        <taxon>Viridiplantae</taxon>
        <taxon>Streptophyta</taxon>
        <taxon>Embryophyta</taxon>
        <taxon>Tracheophyta</taxon>
        <taxon>Spermatophyta</taxon>
        <taxon>Magnoliopsida</taxon>
        <taxon>Proteales</taxon>
        <taxon>Nelumbonaceae</taxon>
        <taxon>Nelumbo</taxon>
    </lineage>
</organism>
<dbReference type="AlphaFoldDB" id="A0A822ZET9"/>
<accession>A0A822ZET9</accession>
<evidence type="ECO:0000313" key="1">
    <source>
        <dbReference type="EMBL" id="DAD41915.1"/>
    </source>
</evidence>
<proteinExistence type="predicted"/>
<evidence type="ECO:0000313" key="2">
    <source>
        <dbReference type="Proteomes" id="UP000607653"/>
    </source>
</evidence>
<comment type="caution">
    <text evidence="1">The sequence shown here is derived from an EMBL/GenBank/DDBJ whole genome shotgun (WGS) entry which is preliminary data.</text>
</comment>